<keyword evidence="4" id="KW-0150">Chloroplast</keyword>
<protein>
    <recommendedName>
        <fullName evidence="13">Magnesium transporter</fullName>
    </recommendedName>
</protein>
<evidence type="ECO:0000256" key="7">
    <source>
        <dbReference type="ARBA" id="ARBA00022842"/>
    </source>
</evidence>
<evidence type="ECO:0000256" key="5">
    <source>
        <dbReference type="ARBA" id="ARBA00022640"/>
    </source>
</evidence>
<keyword evidence="8" id="KW-0809">Transit peptide</keyword>
<dbReference type="GO" id="GO:0031969">
    <property type="term" value="C:chloroplast membrane"/>
    <property type="evidence" value="ECO:0007669"/>
    <property type="project" value="UniProtKB-SubCell"/>
</dbReference>
<proteinExistence type="inferred from homology"/>
<dbReference type="GO" id="GO:0015095">
    <property type="term" value="F:magnesium ion transmembrane transporter activity"/>
    <property type="evidence" value="ECO:0007669"/>
    <property type="project" value="TreeGrafter"/>
</dbReference>
<comment type="similarity">
    <text evidence="2 13">Belongs to the CorA metal ion transporter (MIT) (TC 1.A.35.5) family.</text>
</comment>
<dbReference type="Pfam" id="PF22099">
    <property type="entry name" value="MRS2-like"/>
    <property type="match status" value="1"/>
</dbReference>
<dbReference type="GO" id="GO:0051536">
    <property type="term" value="F:iron-sulfur cluster binding"/>
    <property type="evidence" value="ECO:0007669"/>
    <property type="project" value="InterPro"/>
</dbReference>
<evidence type="ECO:0000256" key="4">
    <source>
        <dbReference type="ARBA" id="ARBA00022528"/>
    </source>
</evidence>
<keyword evidence="7 13" id="KW-0460">Magnesium</keyword>
<comment type="caution">
    <text evidence="16">The sequence shown here is derived from an EMBL/GenBank/DDBJ whole genome shotgun (WGS) entry which is preliminary data.</text>
</comment>
<evidence type="ECO:0000256" key="8">
    <source>
        <dbReference type="ARBA" id="ARBA00022946"/>
    </source>
</evidence>
<accession>A0A8J6BZ49</accession>
<evidence type="ECO:0000256" key="3">
    <source>
        <dbReference type="ARBA" id="ARBA00022448"/>
    </source>
</evidence>
<dbReference type="EMBL" id="JAAALK010000079">
    <property type="protein sequence ID" value="KAG8097796.1"/>
    <property type="molecule type" value="Genomic_DNA"/>
</dbReference>
<keyword evidence="3 13" id="KW-0813">Transport</keyword>
<evidence type="ECO:0000256" key="1">
    <source>
        <dbReference type="ARBA" id="ARBA00004508"/>
    </source>
</evidence>
<feature type="region of interest" description="Disordered" evidence="14">
    <location>
        <begin position="80"/>
        <end position="105"/>
    </location>
</feature>
<keyword evidence="10 13" id="KW-0406">Ion transport</keyword>
<dbReference type="FunFam" id="1.20.58.340:FF:000013">
    <property type="entry name" value="Magnesium transporter MRS2-11, chloroplastic"/>
    <property type="match status" value="1"/>
</dbReference>
<dbReference type="PROSITE" id="PS51085">
    <property type="entry name" value="2FE2S_FER_2"/>
    <property type="match status" value="1"/>
</dbReference>
<keyword evidence="17" id="KW-1185">Reference proteome</keyword>
<reference evidence="16" key="1">
    <citation type="journal article" date="2021" name="bioRxiv">
        <title>Whole Genome Assembly and Annotation of Northern Wild Rice, Zizania palustris L., Supports a Whole Genome Duplication in the Zizania Genus.</title>
        <authorList>
            <person name="Haas M."/>
            <person name="Kono T."/>
            <person name="Macchietto M."/>
            <person name="Millas R."/>
            <person name="McGilp L."/>
            <person name="Shao M."/>
            <person name="Duquette J."/>
            <person name="Hirsch C.N."/>
            <person name="Kimball J."/>
        </authorList>
    </citation>
    <scope>NUCLEOTIDE SEQUENCE</scope>
    <source>
        <tissue evidence="16">Fresh leaf tissue</tissue>
    </source>
</reference>
<feature type="compositionally biased region" description="Basic and acidic residues" evidence="14">
    <location>
        <begin position="90"/>
        <end position="105"/>
    </location>
</feature>
<reference evidence="16" key="2">
    <citation type="submission" date="2021-02" db="EMBL/GenBank/DDBJ databases">
        <authorList>
            <person name="Kimball J.A."/>
            <person name="Haas M.W."/>
            <person name="Macchietto M."/>
            <person name="Kono T."/>
            <person name="Duquette J."/>
            <person name="Shao M."/>
        </authorList>
    </citation>
    <scope>NUCLEOTIDE SEQUENCE</scope>
    <source>
        <tissue evidence="16">Fresh leaf tissue</tissue>
    </source>
</reference>
<dbReference type="FunFam" id="2.40.128.330:FF:000004">
    <property type="entry name" value="Magnesium transporter MRS2-11, chloroplastic"/>
    <property type="match status" value="1"/>
</dbReference>
<dbReference type="PANTHER" id="PTHR13890:SF0">
    <property type="entry name" value="MAGNESIUM TRANSPORTER MRS2 HOMOLOG, MITOCHONDRIAL"/>
    <property type="match status" value="1"/>
</dbReference>
<dbReference type="Pfam" id="PF00111">
    <property type="entry name" value="Fer2"/>
    <property type="match status" value="1"/>
</dbReference>
<evidence type="ECO:0000256" key="11">
    <source>
        <dbReference type="ARBA" id="ARBA00023136"/>
    </source>
</evidence>
<comment type="subcellular location">
    <subcellularLocation>
        <location evidence="13">Membrane</location>
        <topology evidence="13">Multi-pass membrane protein</topology>
    </subcellularLocation>
    <subcellularLocation>
        <location evidence="1">Plastid</location>
        <location evidence="1">Chloroplast membrane</location>
        <topology evidence="1">Multi-pass membrane protein</topology>
    </subcellularLocation>
</comment>
<sequence>MASVSSPYPSQAVLLLQQPLQLQLQLRHGGACLRYRRLQRREPDVVTPAGLSAGGRSGAGILLQLPALRAAEGKDGRIVTKDDDEEEVAAVEREDEDVRREEDKPGDYGAQEVAAARGSGRFAADYISLGIREPVYEVIQLKSNGRMSTKKISRRQLLKSSGLRLRDTRSVDPSLWLMNSMPSLLVREQAILVNLGSLRAIAMHERVLIFNYNSLGGKAFLESLLPRLNPRNINGGPAMIFQLEVVEAALLSRIQRMEQRLMHIEPRVAALLEVLPNWLTADVLEQLRLSKQALVELGSRAGDLKQMLIELLDDPHEIRRICIMGRNCTLDRLNDNMECSVPLEKQIAEEEEEEIEMLLENYLQRCESCHGQAERLLDSAREMEDSIAVNLRNIGMNLKSYLETNSWAFFATTGGIVVGAPRAVGGPRDSVCGAARPFERVRDCGSARPSPISPYPQRTSRGLASRDDPIPSRFSLHAYALGPPRRAPHRRSYFGMAACPAAATARIGATTVLAGSASLLPSSAFQAARPARGLTKARASGLRQVEGPIAETAYSSSSPAPTHKVTVHDRQHGVVHEFVVPQDQYILHTAEAQDITLPFACRHGCCTSCAVRIKSGQIRQPEALGISAELKDKGYALLCVGFPTSDVEVETQDEDEVYWLQFGRYFARGPVVSIIEFPVHNSLVTIFMPMNSTV</sequence>
<evidence type="ECO:0000313" key="16">
    <source>
        <dbReference type="EMBL" id="KAG8097796.1"/>
    </source>
</evidence>
<dbReference type="CDD" id="cd00207">
    <property type="entry name" value="fer2"/>
    <property type="match status" value="1"/>
</dbReference>
<feature type="domain" description="2Fe-2S ferredoxin-type" evidence="15">
    <location>
        <begin position="563"/>
        <end position="655"/>
    </location>
</feature>
<keyword evidence="5" id="KW-0934">Plastid</keyword>
<evidence type="ECO:0000256" key="14">
    <source>
        <dbReference type="SAM" id="MobiDB-lite"/>
    </source>
</evidence>
<keyword evidence="9" id="KW-1133">Transmembrane helix</keyword>
<name>A0A8J6BZ49_ZIZPA</name>
<dbReference type="Proteomes" id="UP000729402">
    <property type="component" value="Unassembled WGS sequence"/>
</dbReference>
<dbReference type="CDD" id="cd12823">
    <property type="entry name" value="Mrs2_Mfm1p-like"/>
    <property type="match status" value="1"/>
</dbReference>
<keyword evidence="6" id="KW-0812">Transmembrane</keyword>
<dbReference type="InterPro" id="IPR001041">
    <property type="entry name" value="2Fe-2S_ferredoxin-type"/>
</dbReference>
<feature type="region of interest" description="Disordered" evidence="14">
    <location>
        <begin position="443"/>
        <end position="467"/>
    </location>
</feature>
<comment type="function">
    <text evidence="12">Magnesium transporter that may mediate the influx of magnesium in chloroplast.</text>
</comment>
<dbReference type="AlphaFoldDB" id="A0A8J6BZ49"/>
<evidence type="ECO:0000259" key="15">
    <source>
        <dbReference type="PROSITE" id="PS51085"/>
    </source>
</evidence>
<evidence type="ECO:0000256" key="6">
    <source>
        <dbReference type="ARBA" id="ARBA00022692"/>
    </source>
</evidence>
<gene>
    <name evidence="16" type="ORF">GUJ93_ZPchr0013g36491</name>
</gene>
<evidence type="ECO:0000256" key="9">
    <source>
        <dbReference type="ARBA" id="ARBA00022989"/>
    </source>
</evidence>
<evidence type="ECO:0000256" key="2">
    <source>
        <dbReference type="ARBA" id="ARBA00007535"/>
    </source>
</evidence>
<organism evidence="16 17">
    <name type="scientific">Zizania palustris</name>
    <name type="common">Northern wild rice</name>
    <dbReference type="NCBI Taxonomy" id="103762"/>
    <lineage>
        <taxon>Eukaryota</taxon>
        <taxon>Viridiplantae</taxon>
        <taxon>Streptophyta</taxon>
        <taxon>Embryophyta</taxon>
        <taxon>Tracheophyta</taxon>
        <taxon>Spermatophyta</taxon>
        <taxon>Magnoliopsida</taxon>
        <taxon>Liliopsida</taxon>
        <taxon>Poales</taxon>
        <taxon>Poaceae</taxon>
        <taxon>BOP clade</taxon>
        <taxon>Oryzoideae</taxon>
        <taxon>Oryzeae</taxon>
        <taxon>Zizaniinae</taxon>
        <taxon>Zizania</taxon>
    </lineage>
</organism>
<dbReference type="PANTHER" id="PTHR13890">
    <property type="entry name" value="RNA SPLICING PROTEIN MRS2, MITOCHONDRIAL"/>
    <property type="match status" value="1"/>
</dbReference>
<evidence type="ECO:0000256" key="10">
    <source>
        <dbReference type="ARBA" id="ARBA00023065"/>
    </source>
</evidence>
<evidence type="ECO:0000256" key="12">
    <source>
        <dbReference type="ARBA" id="ARBA00054850"/>
    </source>
</evidence>
<dbReference type="OrthoDB" id="10251508at2759"/>
<evidence type="ECO:0000313" key="17">
    <source>
        <dbReference type="Proteomes" id="UP000729402"/>
    </source>
</evidence>
<evidence type="ECO:0000256" key="13">
    <source>
        <dbReference type="RuleBase" id="RU366041"/>
    </source>
</evidence>
<keyword evidence="11" id="KW-0472">Membrane</keyword>
<dbReference type="InterPro" id="IPR039204">
    <property type="entry name" value="MRS2-like"/>
</dbReference>